<accession>A0ABD2CV92</accession>
<reference evidence="1 2" key="1">
    <citation type="journal article" date="2024" name="Ann. Entomol. Soc. Am.">
        <title>Genomic analyses of the southern and eastern yellowjacket wasps (Hymenoptera: Vespidae) reveal evolutionary signatures of social life.</title>
        <authorList>
            <person name="Catto M.A."/>
            <person name="Caine P.B."/>
            <person name="Orr S.E."/>
            <person name="Hunt B.G."/>
            <person name="Goodisman M.A.D."/>
        </authorList>
    </citation>
    <scope>NUCLEOTIDE SEQUENCE [LARGE SCALE GENOMIC DNA]</scope>
    <source>
        <strain evidence="1">232</strain>
        <tissue evidence="1">Head and thorax</tissue>
    </source>
</reference>
<dbReference type="EMBL" id="JAYRBN010000031">
    <property type="protein sequence ID" value="KAL2748684.1"/>
    <property type="molecule type" value="Genomic_DNA"/>
</dbReference>
<dbReference type="Proteomes" id="UP001607303">
    <property type="component" value="Unassembled WGS sequence"/>
</dbReference>
<name>A0ABD2CV92_VESMC</name>
<proteinExistence type="predicted"/>
<keyword evidence="2" id="KW-1185">Reference proteome</keyword>
<sequence length="96" mass="11171">MEYDEAAVSYSESNKIPKGNILKEYPSDLAFSSDHKVGYFFGQTSFLHKTERRTGLKLQQLLYSSESSTFSLFYYPCRHYSFTQQNQLECITDIKS</sequence>
<evidence type="ECO:0000313" key="1">
    <source>
        <dbReference type="EMBL" id="KAL2748684.1"/>
    </source>
</evidence>
<dbReference type="AlphaFoldDB" id="A0ABD2CV92"/>
<protein>
    <submittedName>
        <fullName evidence="1">Uncharacterized protein</fullName>
    </submittedName>
</protein>
<gene>
    <name evidence="1" type="ORF">V1477_003327</name>
</gene>
<comment type="caution">
    <text evidence="1">The sequence shown here is derived from an EMBL/GenBank/DDBJ whole genome shotgun (WGS) entry which is preliminary data.</text>
</comment>
<evidence type="ECO:0000313" key="2">
    <source>
        <dbReference type="Proteomes" id="UP001607303"/>
    </source>
</evidence>
<organism evidence="1 2">
    <name type="scientific">Vespula maculifrons</name>
    <name type="common">Eastern yellow jacket</name>
    <name type="synonym">Wasp</name>
    <dbReference type="NCBI Taxonomy" id="7453"/>
    <lineage>
        <taxon>Eukaryota</taxon>
        <taxon>Metazoa</taxon>
        <taxon>Ecdysozoa</taxon>
        <taxon>Arthropoda</taxon>
        <taxon>Hexapoda</taxon>
        <taxon>Insecta</taxon>
        <taxon>Pterygota</taxon>
        <taxon>Neoptera</taxon>
        <taxon>Endopterygota</taxon>
        <taxon>Hymenoptera</taxon>
        <taxon>Apocrita</taxon>
        <taxon>Aculeata</taxon>
        <taxon>Vespoidea</taxon>
        <taxon>Vespidae</taxon>
        <taxon>Vespinae</taxon>
        <taxon>Vespula</taxon>
    </lineage>
</organism>